<dbReference type="AlphaFoldDB" id="A0A2N1PMS1"/>
<feature type="transmembrane region" description="Helical" evidence="1">
    <location>
        <begin position="186"/>
        <end position="210"/>
    </location>
</feature>
<feature type="transmembrane region" description="Helical" evidence="1">
    <location>
        <begin position="109"/>
        <end position="131"/>
    </location>
</feature>
<feature type="transmembrane region" description="Helical" evidence="1">
    <location>
        <begin position="365"/>
        <end position="388"/>
    </location>
</feature>
<organism evidence="2 3">
    <name type="scientific">Candidatus Wallbacteria bacterium HGW-Wallbacteria-1</name>
    <dbReference type="NCBI Taxonomy" id="2013854"/>
    <lineage>
        <taxon>Bacteria</taxon>
        <taxon>Candidatus Walliibacteriota</taxon>
    </lineage>
</organism>
<reference evidence="2 3" key="1">
    <citation type="journal article" date="2017" name="ISME J.">
        <title>Potential for microbial H2 and metal transformations associated with novel bacteria and archaea in deep terrestrial subsurface sediments.</title>
        <authorList>
            <person name="Hernsdorf A.W."/>
            <person name="Amano Y."/>
            <person name="Miyakawa K."/>
            <person name="Ise K."/>
            <person name="Suzuki Y."/>
            <person name="Anantharaman K."/>
            <person name="Probst A."/>
            <person name="Burstein D."/>
            <person name="Thomas B.C."/>
            <person name="Banfield J.F."/>
        </authorList>
    </citation>
    <scope>NUCLEOTIDE SEQUENCE [LARGE SCALE GENOMIC DNA]</scope>
    <source>
        <strain evidence="2">HGW-Wallbacteria-1</strain>
    </source>
</reference>
<feature type="transmembrane region" description="Helical" evidence="1">
    <location>
        <begin position="395"/>
        <end position="414"/>
    </location>
</feature>
<gene>
    <name evidence="2" type="ORF">CVV64_13325</name>
</gene>
<dbReference type="InterPro" id="IPR031617">
    <property type="entry name" value="PelG"/>
</dbReference>
<accession>A0A2N1PMS1</accession>
<feature type="transmembrane region" description="Helical" evidence="1">
    <location>
        <begin position="137"/>
        <end position="156"/>
    </location>
</feature>
<feature type="transmembrane region" description="Helical" evidence="1">
    <location>
        <begin position="334"/>
        <end position="353"/>
    </location>
</feature>
<feature type="transmembrane region" description="Helical" evidence="1">
    <location>
        <begin position="273"/>
        <end position="292"/>
    </location>
</feature>
<feature type="transmembrane region" description="Helical" evidence="1">
    <location>
        <begin position="65"/>
        <end position="88"/>
    </location>
</feature>
<proteinExistence type="predicted"/>
<name>A0A2N1PMS1_9BACT</name>
<keyword evidence="1" id="KW-0812">Transmembrane</keyword>
<feature type="transmembrane region" description="Helical" evidence="1">
    <location>
        <begin position="231"/>
        <end position="253"/>
    </location>
</feature>
<evidence type="ECO:0000256" key="1">
    <source>
        <dbReference type="SAM" id="Phobius"/>
    </source>
</evidence>
<dbReference type="Pfam" id="PF16933">
    <property type="entry name" value="PelG"/>
    <property type="match status" value="1"/>
</dbReference>
<keyword evidence="1" id="KW-1133">Transmembrane helix</keyword>
<sequence length="458" mass="51335">MAGIGFRLRRILDQDSYISTIKAYLFSALISSGTWLVTILVIGLLGAIQLRNIPFIQASTFRITIVYVYAFSLIIVGIFQMPLTRYLADLLYSRDTEMVFPTYTGSVTLIGFIQAALAFPFCFLASGWDIIYAGHAYILYMTVTVIWIALIFLSAARNYTSMVVSFIAGGAVSVVAGWYLGGRIGLSGYMAGYTIGHVVLALLLSGQIAVEFTSRSAISFEWVTYLRRFPSLMISGFTYNLAIWIDKFIFWFSPETGEWVQSFLHACPLYDVPAYYSYLSVVPAMSLFLIRVETSFMDNYREFYSAIVGKQGLGMIRRVKKEMVDNLHFSIGRLLKVQGLFTMLFIVAAPSLIKPLGMAWINLTVFRICTLGAFIHVLGLFVMIALLYFEFRTEAALLTCTFLILNALLTYLTLNLGVAWYGYGYFAAALITLAGGILMLDRKIRKLEYLTFVGQPVS</sequence>
<protein>
    <recommendedName>
        <fullName evidence="4">Histidine kinase</fullName>
    </recommendedName>
</protein>
<feature type="transmembrane region" description="Helical" evidence="1">
    <location>
        <begin position="420"/>
        <end position="440"/>
    </location>
</feature>
<comment type="caution">
    <text evidence="2">The sequence shown here is derived from an EMBL/GenBank/DDBJ whole genome shotgun (WGS) entry which is preliminary data.</text>
</comment>
<keyword evidence="1" id="KW-0472">Membrane</keyword>
<evidence type="ECO:0000313" key="2">
    <source>
        <dbReference type="EMBL" id="PKK89653.1"/>
    </source>
</evidence>
<evidence type="ECO:0008006" key="4">
    <source>
        <dbReference type="Google" id="ProtNLM"/>
    </source>
</evidence>
<feature type="transmembrane region" description="Helical" evidence="1">
    <location>
        <begin position="21"/>
        <end position="45"/>
    </location>
</feature>
<dbReference type="Proteomes" id="UP000233256">
    <property type="component" value="Unassembled WGS sequence"/>
</dbReference>
<dbReference type="EMBL" id="PGXC01000014">
    <property type="protein sequence ID" value="PKK89653.1"/>
    <property type="molecule type" value="Genomic_DNA"/>
</dbReference>
<evidence type="ECO:0000313" key="3">
    <source>
        <dbReference type="Proteomes" id="UP000233256"/>
    </source>
</evidence>
<feature type="transmembrane region" description="Helical" evidence="1">
    <location>
        <begin position="163"/>
        <end position="180"/>
    </location>
</feature>